<dbReference type="Pfam" id="PF01738">
    <property type="entry name" value="DLH"/>
    <property type="match status" value="1"/>
</dbReference>
<protein>
    <recommendedName>
        <fullName evidence="1">Dienelactone hydrolase domain-containing protein</fullName>
    </recommendedName>
</protein>
<dbReference type="GO" id="GO:0016787">
    <property type="term" value="F:hydrolase activity"/>
    <property type="evidence" value="ECO:0007669"/>
    <property type="project" value="InterPro"/>
</dbReference>
<dbReference type="PANTHER" id="PTHR46623">
    <property type="entry name" value="CARBOXYMETHYLENEBUTENOLIDASE-RELATED"/>
    <property type="match status" value="1"/>
</dbReference>
<sequence>MNFQTSRKALVIILHEIYGLNEHILAFRDKVSQAGYKVLTPNLLKREPFPYEQEEEAYSYFVSRIGFDRAADEVRQMVRDHRDQYDCIMIVGFSIGATIAWLCSASEIDGIVGFYGSRIRNYAETEPKCPALLFFARNEKSFNVSELVVKLEHRQNTHVHVIEGAHGFMNPYSKSYLPQAYQACLERSFDFLQWIAKGKM</sequence>
<comment type="caution">
    <text evidence="2">The sequence shown here is derived from an EMBL/GenBank/DDBJ whole genome shotgun (WGS) entry which is preliminary data.</text>
</comment>
<dbReference type="InterPro" id="IPR002925">
    <property type="entry name" value="Dienelactn_hydro"/>
</dbReference>
<reference evidence="2 3" key="1">
    <citation type="submission" date="2016-11" db="EMBL/GenBank/DDBJ databases">
        <title>Paenibacillus species isolates.</title>
        <authorList>
            <person name="Beno S.M."/>
        </authorList>
    </citation>
    <scope>NUCLEOTIDE SEQUENCE [LARGE SCALE GENOMIC DNA]</scope>
    <source>
        <strain evidence="2 3">FSL R5-0378</strain>
    </source>
</reference>
<evidence type="ECO:0000259" key="1">
    <source>
        <dbReference type="Pfam" id="PF01738"/>
    </source>
</evidence>
<name>A0A1R1EJI3_9BACL</name>
<feature type="domain" description="Dienelactone hydrolase" evidence="1">
    <location>
        <begin position="7"/>
        <end position="193"/>
    </location>
</feature>
<proteinExistence type="predicted"/>
<dbReference type="AlphaFoldDB" id="A0A1R1EJI3"/>
<dbReference type="SUPFAM" id="SSF53474">
    <property type="entry name" value="alpha/beta-Hydrolases"/>
    <property type="match status" value="1"/>
</dbReference>
<dbReference type="Proteomes" id="UP000187172">
    <property type="component" value="Unassembled WGS sequence"/>
</dbReference>
<accession>A0A1R1EJI3</accession>
<gene>
    <name evidence="2" type="ORF">BK138_24005</name>
</gene>
<dbReference type="Gene3D" id="3.40.50.1820">
    <property type="entry name" value="alpha/beta hydrolase"/>
    <property type="match status" value="1"/>
</dbReference>
<dbReference type="STRING" id="297318.BK138_24005"/>
<dbReference type="EMBL" id="MRTP01000008">
    <property type="protein sequence ID" value="OMF51902.1"/>
    <property type="molecule type" value="Genomic_DNA"/>
</dbReference>
<dbReference type="InterPro" id="IPR029058">
    <property type="entry name" value="AB_hydrolase_fold"/>
</dbReference>
<organism evidence="2 3">
    <name type="scientific">Paenibacillus rhizosphaerae</name>
    <dbReference type="NCBI Taxonomy" id="297318"/>
    <lineage>
        <taxon>Bacteria</taxon>
        <taxon>Bacillati</taxon>
        <taxon>Bacillota</taxon>
        <taxon>Bacilli</taxon>
        <taxon>Bacillales</taxon>
        <taxon>Paenibacillaceae</taxon>
        <taxon>Paenibacillus</taxon>
    </lineage>
</organism>
<evidence type="ECO:0000313" key="2">
    <source>
        <dbReference type="EMBL" id="OMF51902.1"/>
    </source>
</evidence>
<dbReference type="RefSeq" id="WP_076173328.1">
    <property type="nucleotide sequence ID" value="NZ_MRTP01000008.1"/>
</dbReference>
<dbReference type="PANTHER" id="PTHR46623:SF6">
    <property type="entry name" value="ALPHA_BETA-HYDROLASES SUPERFAMILY PROTEIN"/>
    <property type="match status" value="1"/>
</dbReference>
<evidence type="ECO:0000313" key="3">
    <source>
        <dbReference type="Proteomes" id="UP000187172"/>
    </source>
</evidence>
<keyword evidence="3" id="KW-1185">Reference proteome</keyword>
<dbReference type="InterPro" id="IPR051049">
    <property type="entry name" value="Dienelactone_hydrolase-like"/>
</dbReference>